<evidence type="ECO:0008006" key="3">
    <source>
        <dbReference type="Google" id="ProtNLM"/>
    </source>
</evidence>
<name>A0A395M1B7_9BACT</name>
<organism evidence="1 2">
    <name type="scientific">Candidatus Thermochlorobacter aerophilus</name>
    <dbReference type="NCBI Taxonomy" id="1868324"/>
    <lineage>
        <taxon>Bacteria</taxon>
        <taxon>Pseudomonadati</taxon>
        <taxon>Chlorobiota</taxon>
        <taxon>Chlorobiia</taxon>
        <taxon>Chlorobiales</taxon>
        <taxon>Candidatus Thermochlorobacteriaceae</taxon>
        <taxon>Candidatus Thermochlorobacter</taxon>
    </lineage>
</organism>
<dbReference type="Proteomes" id="UP000266389">
    <property type="component" value="Unassembled WGS sequence"/>
</dbReference>
<dbReference type="EMBL" id="PHFL01000039">
    <property type="protein sequence ID" value="RFM24583.1"/>
    <property type="molecule type" value="Genomic_DNA"/>
</dbReference>
<proteinExistence type="predicted"/>
<evidence type="ECO:0000313" key="2">
    <source>
        <dbReference type="Proteomes" id="UP000266389"/>
    </source>
</evidence>
<accession>A0A395M1B7</accession>
<dbReference type="AlphaFoldDB" id="A0A395M1B7"/>
<protein>
    <recommendedName>
        <fullName evidence="3">Fructose-6-phosphate aldolase</fullName>
    </recommendedName>
</protein>
<sequence length="71" mass="7998">MKVYLLKSKGKGSVPDYIQVRNETHAIIGYFKASNLEKGLDEIGINDPIRRQRAIALLEQLPYGKIVQADL</sequence>
<reference evidence="1 2" key="1">
    <citation type="journal article" date="2011" name="ISME J.">
        <title>Community ecology of hot spring cyanobacterial mats: predominant populations and their functional potential.</title>
        <authorList>
            <person name="Klatt C.G."/>
            <person name="Wood J.M."/>
            <person name="Rusch D.B."/>
            <person name="Bateson M.M."/>
            <person name="Hamamura N."/>
            <person name="Heidelberg J.F."/>
            <person name="Grossman A.R."/>
            <person name="Bhaya D."/>
            <person name="Cohan F.M."/>
            <person name="Kuhl M."/>
            <person name="Bryant D.A."/>
            <person name="Ward D.M."/>
        </authorList>
    </citation>
    <scope>NUCLEOTIDE SEQUENCE [LARGE SCALE GENOMIC DNA]</scope>
    <source>
        <strain evidence="1">OS</strain>
    </source>
</reference>
<evidence type="ECO:0000313" key="1">
    <source>
        <dbReference type="EMBL" id="RFM24583.1"/>
    </source>
</evidence>
<gene>
    <name evidence="1" type="ORF">D0433_06255</name>
</gene>
<comment type="caution">
    <text evidence="1">The sequence shown here is derived from an EMBL/GenBank/DDBJ whole genome shotgun (WGS) entry which is preliminary data.</text>
</comment>